<organism evidence="1">
    <name type="scientific">marine sediment metagenome</name>
    <dbReference type="NCBI Taxonomy" id="412755"/>
    <lineage>
        <taxon>unclassified sequences</taxon>
        <taxon>metagenomes</taxon>
        <taxon>ecological metagenomes</taxon>
    </lineage>
</organism>
<name>X1KG04_9ZZZZ</name>
<accession>X1KG04</accession>
<dbReference type="AlphaFoldDB" id="X1KG04"/>
<sequence>LREKLKDAENIKSVLLRINELVELSPDPRYENPYDTAVAVYTWVLYNKNIYIGRIAADYASRLRQGFWAPEYARYVMLGNLLWNGASLSMTSQPQPNVIKRTEAGDCFVMTDLLGMNIRNTVLFLTEDWRLIGPEPWIKSSRADFVKEPFQKYDYPQEQPGVRIMWSV</sequence>
<feature type="non-terminal residue" evidence="1">
    <location>
        <position position="1"/>
    </location>
</feature>
<protein>
    <submittedName>
        <fullName evidence="1">Uncharacterized protein</fullName>
    </submittedName>
</protein>
<reference evidence="1" key="1">
    <citation type="journal article" date="2014" name="Front. Microbiol.">
        <title>High frequency of phylogenetically diverse reductive dehalogenase-homologous genes in deep subseafloor sedimentary metagenomes.</title>
        <authorList>
            <person name="Kawai M."/>
            <person name="Futagami T."/>
            <person name="Toyoda A."/>
            <person name="Takaki Y."/>
            <person name="Nishi S."/>
            <person name="Hori S."/>
            <person name="Arai W."/>
            <person name="Tsubouchi T."/>
            <person name="Morono Y."/>
            <person name="Uchiyama I."/>
            <person name="Ito T."/>
            <person name="Fujiyama A."/>
            <person name="Inagaki F."/>
            <person name="Takami H."/>
        </authorList>
    </citation>
    <scope>NUCLEOTIDE SEQUENCE</scope>
    <source>
        <strain evidence="1">Expedition CK06-06</strain>
    </source>
</reference>
<proteinExistence type="predicted"/>
<gene>
    <name evidence="1" type="ORF">S03H2_66472</name>
</gene>
<dbReference type="EMBL" id="BARU01043405">
    <property type="protein sequence ID" value="GAH80988.1"/>
    <property type="molecule type" value="Genomic_DNA"/>
</dbReference>
<evidence type="ECO:0000313" key="1">
    <source>
        <dbReference type="EMBL" id="GAH80988.1"/>
    </source>
</evidence>
<comment type="caution">
    <text evidence="1">The sequence shown here is derived from an EMBL/GenBank/DDBJ whole genome shotgun (WGS) entry which is preliminary data.</text>
</comment>